<reference evidence="1 2" key="2">
    <citation type="journal article" date="2022" name="Mol. Ecol. Resour.">
        <title>The genomes of chicory, endive, great burdock and yacon provide insights into Asteraceae paleo-polyploidization history and plant inulin production.</title>
        <authorList>
            <person name="Fan W."/>
            <person name="Wang S."/>
            <person name="Wang H."/>
            <person name="Wang A."/>
            <person name="Jiang F."/>
            <person name="Liu H."/>
            <person name="Zhao H."/>
            <person name="Xu D."/>
            <person name="Zhang Y."/>
        </authorList>
    </citation>
    <scope>NUCLEOTIDE SEQUENCE [LARGE SCALE GENOMIC DNA]</scope>
    <source>
        <strain evidence="2">cv. Yunnan</strain>
        <tissue evidence="1">Leaves</tissue>
    </source>
</reference>
<proteinExistence type="predicted"/>
<dbReference type="Proteomes" id="UP001056120">
    <property type="component" value="Linkage Group LG13"/>
</dbReference>
<comment type="caution">
    <text evidence="1">The sequence shown here is derived from an EMBL/GenBank/DDBJ whole genome shotgun (WGS) entry which is preliminary data.</text>
</comment>
<keyword evidence="2" id="KW-1185">Reference proteome</keyword>
<reference evidence="2" key="1">
    <citation type="journal article" date="2022" name="Mol. Ecol. Resour.">
        <title>The genomes of chicory, endive, great burdock and yacon provide insights into Asteraceae palaeo-polyploidization history and plant inulin production.</title>
        <authorList>
            <person name="Fan W."/>
            <person name="Wang S."/>
            <person name="Wang H."/>
            <person name="Wang A."/>
            <person name="Jiang F."/>
            <person name="Liu H."/>
            <person name="Zhao H."/>
            <person name="Xu D."/>
            <person name="Zhang Y."/>
        </authorList>
    </citation>
    <scope>NUCLEOTIDE SEQUENCE [LARGE SCALE GENOMIC DNA]</scope>
    <source>
        <strain evidence="2">cv. Yunnan</strain>
    </source>
</reference>
<dbReference type="EMBL" id="CM042030">
    <property type="protein sequence ID" value="KAI3787221.1"/>
    <property type="molecule type" value="Genomic_DNA"/>
</dbReference>
<name>A0ACB9GVI7_9ASTR</name>
<evidence type="ECO:0000313" key="1">
    <source>
        <dbReference type="EMBL" id="KAI3787221.1"/>
    </source>
</evidence>
<protein>
    <submittedName>
        <fullName evidence="1">Uncharacterized protein</fullName>
    </submittedName>
</protein>
<gene>
    <name evidence="1" type="ORF">L1987_41551</name>
</gene>
<accession>A0ACB9GVI7</accession>
<organism evidence="1 2">
    <name type="scientific">Smallanthus sonchifolius</name>
    <dbReference type="NCBI Taxonomy" id="185202"/>
    <lineage>
        <taxon>Eukaryota</taxon>
        <taxon>Viridiplantae</taxon>
        <taxon>Streptophyta</taxon>
        <taxon>Embryophyta</taxon>
        <taxon>Tracheophyta</taxon>
        <taxon>Spermatophyta</taxon>
        <taxon>Magnoliopsida</taxon>
        <taxon>eudicotyledons</taxon>
        <taxon>Gunneridae</taxon>
        <taxon>Pentapetalae</taxon>
        <taxon>asterids</taxon>
        <taxon>campanulids</taxon>
        <taxon>Asterales</taxon>
        <taxon>Asteraceae</taxon>
        <taxon>Asteroideae</taxon>
        <taxon>Heliantheae alliance</taxon>
        <taxon>Millerieae</taxon>
        <taxon>Smallanthus</taxon>
    </lineage>
</organism>
<evidence type="ECO:0000313" key="2">
    <source>
        <dbReference type="Proteomes" id="UP001056120"/>
    </source>
</evidence>
<sequence>MAESSCKQLVVLASEMLTHLLQYASVPMVQMSGNLTIEEVAVKRMTATKTKEFIAEMKLLCKVHHRNLRLAALKHSPDSMSMSGLKDHIDPNLLDLFPHDCVFKMATLAKQCVKDDPILRPDLKQIVISLSHILLSSVEWETNMLTTKHLILKLLINQNRI</sequence>